<reference evidence="1" key="1">
    <citation type="submission" date="2024-05" db="EMBL/GenBank/DDBJ databases">
        <authorList>
            <person name="Yu L."/>
        </authorList>
    </citation>
    <scope>NUCLEOTIDE SEQUENCE</scope>
    <source>
        <strain evidence="1">G08B096</strain>
    </source>
</reference>
<dbReference type="Gene3D" id="3.40.50.300">
    <property type="entry name" value="P-loop containing nucleotide triphosphate hydrolases"/>
    <property type="match status" value="1"/>
</dbReference>
<protein>
    <submittedName>
        <fullName evidence="1">AAA family ATPase</fullName>
    </submittedName>
</protein>
<accession>A0AAU7W4V4</accession>
<dbReference type="RefSeq" id="WP_350347649.1">
    <property type="nucleotide sequence ID" value="NZ_CP158374.1"/>
</dbReference>
<sequence length="182" mass="19726">MTGTLVIVTGAPGSGKSTIAARYAERAEHPTVHLVTDHFYRYIRSGWIAPYLPEAQRQNEVVIDAIATAAAAYATGGYDVVIDGIVGPWFLDAFTRTADDRGLDLHYLVLRPDLESTIARALARTEDELRDDSVVRDLYEQFAELGRFAGHVLDTSGLDVDDTVDAVRTLVAGGHLRVAGLG</sequence>
<dbReference type="InterPro" id="IPR027417">
    <property type="entry name" value="P-loop_NTPase"/>
</dbReference>
<dbReference type="Pfam" id="PF13671">
    <property type="entry name" value="AAA_33"/>
    <property type="match status" value="1"/>
</dbReference>
<dbReference type="SUPFAM" id="SSF52540">
    <property type="entry name" value="P-loop containing nucleoside triphosphate hydrolases"/>
    <property type="match status" value="1"/>
</dbReference>
<name>A0AAU7W4V4_9MICO</name>
<dbReference type="AlphaFoldDB" id="A0AAU7W4V4"/>
<organism evidence="1">
    <name type="scientific">Agromyces sp. G08B096</name>
    <dbReference type="NCBI Taxonomy" id="3156399"/>
    <lineage>
        <taxon>Bacteria</taxon>
        <taxon>Bacillati</taxon>
        <taxon>Actinomycetota</taxon>
        <taxon>Actinomycetes</taxon>
        <taxon>Micrococcales</taxon>
        <taxon>Microbacteriaceae</taxon>
        <taxon>Agromyces</taxon>
    </lineage>
</organism>
<evidence type="ECO:0000313" key="1">
    <source>
        <dbReference type="EMBL" id="XBX81627.1"/>
    </source>
</evidence>
<gene>
    <name evidence="1" type="ORF">ABIQ69_13540</name>
</gene>
<dbReference type="EMBL" id="CP158374">
    <property type="protein sequence ID" value="XBX81627.1"/>
    <property type="molecule type" value="Genomic_DNA"/>
</dbReference>
<proteinExistence type="predicted"/>